<dbReference type="Proteomes" id="UP000242765">
    <property type="component" value="Unassembled WGS sequence"/>
</dbReference>
<organism evidence="13 14">
    <name type="scientific">Acinetobacter silvestris</name>
    <dbReference type="NCBI Taxonomy" id="1977882"/>
    <lineage>
        <taxon>Bacteria</taxon>
        <taxon>Pseudomonadati</taxon>
        <taxon>Pseudomonadota</taxon>
        <taxon>Gammaproteobacteria</taxon>
        <taxon>Moraxellales</taxon>
        <taxon>Moraxellaceae</taxon>
        <taxon>Acinetobacter</taxon>
    </lineage>
</organism>
<keyword evidence="12" id="KW-0472">Membrane</keyword>
<name>A0A1Y3CGZ8_9GAMM</name>
<evidence type="ECO:0000256" key="5">
    <source>
        <dbReference type="ARBA" id="ARBA00022692"/>
    </source>
</evidence>
<keyword evidence="6" id="KW-0256">Endoplasmic reticulum</keyword>
<evidence type="ECO:0000313" key="13">
    <source>
        <dbReference type="EMBL" id="OTG65171.1"/>
    </source>
</evidence>
<dbReference type="PRINTS" id="PR00370">
    <property type="entry name" value="FMOXYGENASE"/>
</dbReference>
<evidence type="ECO:0000256" key="2">
    <source>
        <dbReference type="ARBA" id="ARBA00004389"/>
    </source>
</evidence>
<evidence type="ECO:0000256" key="1">
    <source>
        <dbReference type="ARBA" id="ARBA00001974"/>
    </source>
</evidence>
<dbReference type="GO" id="GO:0004499">
    <property type="term" value="F:N,N-dimethylaniline monooxygenase activity"/>
    <property type="evidence" value="ECO:0007669"/>
    <property type="project" value="InterPro"/>
</dbReference>
<dbReference type="AlphaFoldDB" id="A0A1Y3CGZ8"/>
<accession>A0A1Y3CGZ8</accession>
<comment type="similarity">
    <text evidence="3">Belongs to the FMO family.</text>
</comment>
<keyword evidence="7" id="KW-0274">FAD</keyword>
<evidence type="ECO:0000256" key="7">
    <source>
        <dbReference type="ARBA" id="ARBA00022827"/>
    </source>
</evidence>
<evidence type="ECO:0000256" key="4">
    <source>
        <dbReference type="ARBA" id="ARBA00022630"/>
    </source>
</evidence>
<dbReference type="GO" id="GO:0050660">
    <property type="term" value="F:flavin adenine dinucleotide binding"/>
    <property type="evidence" value="ECO:0007669"/>
    <property type="project" value="InterPro"/>
</dbReference>
<keyword evidence="5" id="KW-0812">Transmembrane</keyword>
<dbReference type="FunFam" id="3.50.50.60:FF:000159">
    <property type="entry name" value="Dimethylaniline monooxygenase [N-oxide-forming]"/>
    <property type="match status" value="1"/>
</dbReference>
<dbReference type="RefSeq" id="WP_086203889.1">
    <property type="nucleotide sequence ID" value="NZ_NEGB01000005.1"/>
</dbReference>
<dbReference type="InterPro" id="IPR036188">
    <property type="entry name" value="FAD/NAD-bd_sf"/>
</dbReference>
<dbReference type="PIRSF" id="PIRSF000332">
    <property type="entry name" value="FMO"/>
    <property type="match status" value="1"/>
</dbReference>
<proteinExistence type="inferred from homology"/>
<comment type="caution">
    <text evidence="13">The sequence shown here is derived from an EMBL/GenBank/DDBJ whole genome shotgun (WGS) entry which is preliminary data.</text>
</comment>
<comment type="subcellular location">
    <subcellularLocation>
        <location evidence="2">Endoplasmic reticulum membrane</location>
        <topology evidence="2">Single-pass membrane protein</topology>
    </subcellularLocation>
</comment>
<evidence type="ECO:0000256" key="8">
    <source>
        <dbReference type="ARBA" id="ARBA00022857"/>
    </source>
</evidence>
<sequence>MKTVCIIGAGPSGITAAKNCKESGIVFDLFEKNDKVGGNWVFNAKTGHSSVYENTHIISSKIMSEYEDYPMPAHYPDYPRHDQLQQYFENYAKNFGIYENIKFHHTVDHVEKNAAGQWQVNFTDDQGQTQCKEYDYLMVSNGHHWMPKYPTYEGEFTGQWMHSHDFKGVNDEWRNKKILVIGAGNSGCDVAVESARVSKDIYISMRSPQWFVPKFMLGQPADILVKALEKLPPKVRQMVLTKTVKAFTGKYSDFGLPENTRPMLTQHPTANSDFIDYVRHGKIKPKPAIKRFNGQQVEFVDGTVETFDIICCCTGFWTVFPFFDQKLINFKHVEKVPLYRKMMSAEHDNLYFIGLFQPLGCIWPLSDFQAKIACQEILGRYQRPTDMKKAIQYELDHPHHHFDGGQRHAVEVDYNDFRAELVADLKSAGIHVPERKPKLNLRQFVGTLLTA</sequence>
<comment type="cofactor">
    <cofactor evidence="1">
        <name>FAD</name>
        <dbReference type="ChEBI" id="CHEBI:57692"/>
    </cofactor>
</comment>
<evidence type="ECO:0000256" key="6">
    <source>
        <dbReference type="ARBA" id="ARBA00022824"/>
    </source>
</evidence>
<reference evidence="13 14" key="1">
    <citation type="submission" date="2017-04" db="EMBL/GenBank/DDBJ databases">
        <title>High diversity of culturable Acinetobacter species in natural soil and water ecosystems.</title>
        <authorList>
            <person name="Nemec A."/>
            <person name="Radolfova-Krizova L."/>
        </authorList>
    </citation>
    <scope>NUCLEOTIDE SEQUENCE [LARGE SCALE GENOMIC DNA]</scope>
    <source>
        <strain evidence="13 14">ANC 4999</strain>
    </source>
</reference>
<evidence type="ECO:0000256" key="3">
    <source>
        <dbReference type="ARBA" id="ARBA00009183"/>
    </source>
</evidence>
<keyword evidence="9" id="KW-1133">Transmembrane helix</keyword>
<keyword evidence="4" id="KW-0285">Flavoprotein</keyword>
<keyword evidence="14" id="KW-1185">Reference proteome</keyword>
<evidence type="ECO:0000256" key="10">
    <source>
        <dbReference type="ARBA" id="ARBA00023002"/>
    </source>
</evidence>
<keyword evidence="11 13" id="KW-0503">Monooxygenase</keyword>
<dbReference type="EMBL" id="NEGB01000005">
    <property type="protein sequence ID" value="OTG65171.1"/>
    <property type="molecule type" value="Genomic_DNA"/>
</dbReference>
<dbReference type="PANTHER" id="PTHR23023">
    <property type="entry name" value="DIMETHYLANILINE MONOOXYGENASE"/>
    <property type="match status" value="1"/>
</dbReference>
<protein>
    <submittedName>
        <fullName evidence="13">Monooxygenase</fullName>
    </submittedName>
</protein>
<evidence type="ECO:0000313" key="14">
    <source>
        <dbReference type="Proteomes" id="UP000242765"/>
    </source>
</evidence>
<dbReference type="Gene3D" id="3.50.50.60">
    <property type="entry name" value="FAD/NAD(P)-binding domain"/>
    <property type="match status" value="1"/>
</dbReference>
<dbReference type="STRING" id="1977882.B9T28_10315"/>
<dbReference type="InterPro" id="IPR020946">
    <property type="entry name" value="Flavin_mOase-like"/>
</dbReference>
<dbReference type="GO" id="GO:0050661">
    <property type="term" value="F:NADP binding"/>
    <property type="evidence" value="ECO:0007669"/>
    <property type="project" value="InterPro"/>
</dbReference>
<keyword evidence="10" id="KW-0560">Oxidoreductase</keyword>
<evidence type="ECO:0000256" key="12">
    <source>
        <dbReference type="ARBA" id="ARBA00023136"/>
    </source>
</evidence>
<dbReference type="SUPFAM" id="SSF51905">
    <property type="entry name" value="FAD/NAD(P)-binding domain"/>
    <property type="match status" value="2"/>
</dbReference>
<dbReference type="OrthoDB" id="9790219at2"/>
<dbReference type="InterPro" id="IPR000960">
    <property type="entry name" value="Flavin_mOase"/>
</dbReference>
<evidence type="ECO:0000256" key="9">
    <source>
        <dbReference type="ARBA" id="ARBA00022989"/>
    </source>
</evidence>
<keyword evidence="8" id="KW-0521">NADP</keyword>
<evidence type="ECO:0000256" key="11">
    <source>
        <dbReference type="ARBA" id="ARBA00023033"/>
    </source>
</evidence>
<dbReference type="InterPro" id="IPR050346">
    <property type="entry name" value="FMO-like"/>
</dbReference>
<dbReference type="Pfam" id="PF00743">
    <property type="entry name" value="FMO-like"/>
    <property type="match status" value="1"/>
</dbReference>
<gene>
    <name evidence="13" type="ORF">B9T28_10315</name>
</gene>